<dbReference type="AlphaFoldDB" id="A0A422M4S8"/>
<evidence type="ECO:0000313" key="5">
    <source>
        <dbReference type="Proteomes" id="UP000284716"/>
    </source>
</evidence>
<keyword evidence="1" id="KW-0175">Coiled coil</keyword>
<feature type="transmembrane region" description="Helical" evidence="2">
    <location>
        <begin position="300"/>
        <end position="322"/>
    </location>
</feature>
<dbReference type="EMBL" id="LKFS01000042">
    <property type="protein sequence ID" value="RND82454.1"/>
    <property type="molecule type" value="Genomic_DNA"/>
</dbReference>
<protein>
    <recommendedName>
        <fullName evidence="3">DUF6161 domain-containing protein</fullName>
    </recommendedName>
</protein>
<keyword evidence="2" id="KW-0812">Transmembrane</keyword>
<evidence type="ECO:0000256" key="1">
    <source>
        <dbReference type="SAM" id="Coils"/>
    </source>
</evidence>
<dbReference type="Proteomes" id="UP000284716">
    <property type="component" value="Unassembled WGS sequence"/>
</dbReference>
<name>A0A422M4S8_LACPA</name>
<accession>A0A422M4S8</accession>
<feature type="coiled-coil region" evidence="1">
    <location>
        <begin position="244"/>
        <end position="282"/>
    </location>
</feature>
<comment type="caution">
    <text evidence="4">The sequence shown here is derived from an EMBL/GenBank/DDBJ whole genome shotgun (WGS) entry which is preliminary data.</text>
</comment>
<reference evidence="4 5" key="1">
    <citation type="journal article" date="2018" name="Front. Microbiol.">
        <title>Conversion of Methionine to Cysteine in Lactobacillus paracasei Depends on the Highly Mobile cysK-ctl-cysE Gene Cluster.</title>
        <authorList>
            <person name="Wuthrich D."/>
            <person name="Irmler S."/>
            <person name="Berthoud H."/>
            <person name="Guggenbuhl B."/>
            <person name="Eugster E."/>
            <person name="Bruggmann R."/>
        </authorList>
    </citation>
    <scope>NUCLEOTIDE SEQUENCE [LARGE SCALE GENOMIC DNA]</scope>
    <source>
        <strain evidence="4 5">FAM18157</strain>
    </source>
</reference>
<keyword evidence="2" id="KW-1133">Transmembrane helix</keyword>
<keyword evidence="2" id="KW-0472">Membrane</keyword>
<evidence type="ECO:0000259" key="3">
    <source>
        <dbReference type="Pfam" id="PF19658"/>
    </source>
</evidence>
<sequence length="341" mass="39171">MENKLYTFPMPQQQGILIKPLQNLWGNGNVVLKSYNDVNMLLSDLESDLKLWKKHERGSNNLNFSGSLQEIIQDLNGIFKSIQDRYESSNPSPFSYNFDNIEKNYFAISPNSYSFTFMDINLAIPMLSIDKNRAPTILAGYDLLKKDQKSFWNFLEIVYGNTSLVNELSNSTNDPFRLRAVAAFFRIQVLDKSPKADKQVRDALNELETARQQTHDDLSTAVKAFHEKTESLGNDFQNSTTEAKKNFSEDIDAVKQDLNKFVQEKKNNLDQLETTYKQKLSLEEPAKFWETQAKKYRRSFWILTCVAVVSALIILATGVYLLNDIHQYINSSQKIANIFPA</sequence>
<dbReference type="Pfam" id="PF19658">
    <property type="entry name" value="DUF6161"/>
    <property type="match status" value="1"/>
</dbReference>
<evidence type="ECO:0000313" key="4">
    <source>
        <dbReference type="EMBL" id="RND82454.1"/>
    </source>
</evidence>
<proteinExistence type="predicted"/>
<gene>
    <name evidence="4" type="ORF">FAM18157_00995</name>
</gene>
<evidence type="ECO:0000256" key="2">
    <source>
        <dbReference type="SAM" id="Phobius"/>
    </source>
</evidence>
<dbReference type="InterPro" id="IPR046159">
    <property type="entry name" value="DUF6161"/>
</dbReference>
<feature type="domain" description="DUF6161" evidence="3">
    <location>
        <begin position="214"/>
        <end position="331"/>
    </location>
</feature>
<dbReference type="RefSeq" id="WP_123031842.1">
    <property type="nucleotide sequence ID" value="NZ_LKFS01000042.1"/>
</dbReference>
<organism evidence="4 5">
    <name type="scientific">Lacticaseibacillus paracasei</name>
    <name type="common">Lactobacillus paracasei</name>
    <dbReference type="NCBI Taxonomy" id="1597"/>
    <lineage>
        <taxon>Bacteria</taxon>
        <taxon>Bacillati</taxon>
        <taxon>Bacillota</taxon>
        <taxon>Bacilli</taxon>
        <taxon>Lactobacillales</taxon>
        <taxon>Lactobacillaceae</taxon>
        <taxon>Lacticaseibacillus</taxon>
    </lineage>
</organism>